<comment type="cofactor">
    <cofactor evidence="15">
        <name>[4Fe-4S] cluster</name>
        <dbReference type="ChEBI" id="CHEBI:49883"/>
    </cofactor>
    <text evidence="15">Binds 1 [4Fe-4S] cluster.</text>
</comment>
<dbReference type="PROSITE" id="PS01155">
    <property type="entry name" value="ENDONUCLEASE_III_2"/>
    <property type="match status" value="1"/>
</dbReference>
<evidence type="ECO:0000313" key="18">
    <source>
        <dbReference type="Proteomes" id="UP000335415"/>
    </source>
</evidence>
<dbReference type="GO" id="GO:0006298">
    <property type="term" value="P:mismatch repair"/>
    <property type="evidence" value="ECO:0007669"/>
    <property type="project" value="TreeGrafter"/>
</dbReference>
<dbReference type="NCBIfam" id="TIGR01084">
    <property type="entry name" value="mutY"/>
    <property type="match status" value="1"/>
</dbReference>
<keyword evidence="12" id="KW-0411">Iron-sulfur</keyword>
<dbReference type="GO" id="GO:0000701">
    <property type="term" value="F:purine-specific mismatch base pair DNA N-glycosylase activity"/>
    <property type="evidence" value="ECO:0007669"/>
    <property type="project" value="UniProtKB-EC"/>
</dbReference>
<evidence type="ECO:0000259" key="16">
    <source>
        <dbReference type="SMART" id="SM00478"/>
    </source>
</evidence>
<dbReference type="GO" id="GO:0034039">
    <property type="term" value="F:8-oxo-7,8-dihydroguanine DNA N-glycosylase activity"/>
    <property type="evidence" value="ECO:0007669"/>
    <property type="project" value="TreeGrafter"/>
</dbReference>
<name>A0A5J5FXD5_9GAMM</name>
<comment type="function">
    <text evidence="2">Adenine glycosylase active on G-A mispairs. MutY also corrects error-prone DNA synthesis past GO lesions which are due to the oxidatively damaged form of guanine: 7,8-dihydro-8-oxoguanine (8-oxo-dGTP).</text>
</comment>
<evidence type="ECO:0000256" key="6">
    <source>
        <dbReference type="ARBA" id="ARBA00022023"/>
    </source>
</evidence>
<keyword evidence="18" id="KW-1185">Reference proteome</keyword>
<dbReference type="GO" id="GO:0006284">
    <property type="term" value="P:base-excision repair"/>
    <property type="evidence" value="ECO:0007669"/>
    <property type="project" value="UniProtKB-UniRule"/>
</dbReference>
<accession>A0A5J5FXD5</accession>
<keyword evidence="9 15" id="KW-0227">DNA damage</keyword>
<dbReference type="NCBIfam" id="NF008132">
    <property type="entry name" value="PRK10880.1"/>
    <property type="match status" value="1"/>
</dbReference>
<dbReference type="GO" id="GO:0051539">
    <property type="term" value="F:4 iron, 4 sulfur cluster binding"/>
    <property type="evidence" value="ECO:0007669"/>
    <property type="project" value="UniProtKB-UniRule"/>
</dbReference>
<evidence type="ECO:0000256" key="7">
    <source>
        <dbReference type="ARBA" id="ARBA00022485"/>
    </source>
</evidence>
<protein>
    <recommendedName>
        <fullName evidence="6 15">Adenine DNA glycosylase</fullName>
        <ecNumber evidence="5 15">3.2.2.31</ecNumber>
    </recommendedName>
</protein>
<dbReference type="PANTHER" id="PTHR42944:SF1">
    <property type="entry name" value="ADENINE DNA GLYCOSYLASE"/>
    <property type="match status" value="1"/>
</dbReference>
<evidence type="ECO:0000256" key="11">
    <source>
        <dbReference type="ARBA" id="ARBA00023004"/>
    </source>
</evidence>
<dbReference type="InterPro" id="IPR003651">
    <property type="entry name" value="Endonuclease3_FeS-loop_motif"/>
</dbReference>
<dbReference type="EMBL" id="VYKJ01000010">
    <property type="protein sequence ID" value="KAA8997639.1"/>
    <property type="molecule type" value="Genomic_DNA"/>
</dbReference>
<dbReference type="Pfam" id="PF14815">
    <property type="entry name" value="NUDIX_4"/>
    <property type="match status" value="1"/>
</dbReference>
<keyword evidence="10" id="KW-0378">Hydrolase</keyword>
<dbReference type="InterPro" id="IPR023170">
    <property type="entry name" value="HhH_base_excis_C"/>
</dbReference>
<comment type="similarity">
    <text evidence="3 15">Belongs to the Nth/MutY family.</text>
</comment>
<dbReference type="InterPro" id="IPR029119">
    <property type="entry name" value="MutY_C"/>
</dbReference>
<dbReference type="Pfam" id="PF00730">
    <property type="entry name" value="HhH-GPD"/>
    <property type="match status" value="1"/>
</dbReference>
<dbReference type="InterPro" id="IPR005760">
    <property type="entry name" value="A/G_AdeGlyc_MutY"/>
</dbReference>
<dbReference type="Pfam" id="PF10576">
    <property type="entry name" value="EndIII_4Fe-2S"/>
    <property type="match status" value="1"/>
</dbReference>
<dbReference type="EC" id="3.2.2.31" evidence="5 15"/>
<dbReference type="Gene3D" id="3.90.79.10">
    <property type="entry name" value="Nucleoside Triphosphate Pyrophosphohydrolase"/>
    <property type="match status" value="1"/>
</dbReference>
<dbReference type="Proteomes" id="UP000335415">
    <property type="component" value="Unassembled WGS sequence"/>
</dbReference>
<reference evidence="17 18" key="1">
    <citation type="submission" date="2019-09" db="EMBL/GenBank/DDBJ databases">
        <authorList>
            <person name="Li Y."/>
        </authorList>
    </citation>
    <scope>NUCLEOTIDE SEQUENCE [LARGE SCALE GENOMIC DNA]</scope>
    <source>
        <strain evidence="17 18">L3-3HA</strain>
    </source>
</reference>
<dbReference type="InterPro" id="IPR015797">
    <property type="entry name" value="NUDIX_hydrolase-like_dom_sf"/>
</dbReference>
<keyword evidence="11 15" id="KW-0408">Iron</keyword>
<evidence type="ECO:0000256" key="4">
    <source>
        <dbReference type="ARBA" id="ARBA00011245"/>
    </source>
</evidence>
<evidence type="ECO:0000313" key="17">
    <source>
        <dbReference type="EMBL" id="KAA8997639.1"/>
    </source>
</evidence>
<organism evidence="17 18">
    <name type="scientific">Affinibrenneria salicis</name>
    <dbReference type="NCBI Taxonomy" id="2590031"/>
    <lineage>
        <taxon>Bacteria</taxon>
        <taxon>Pseudomonadati</taxon>
        <taxon>Pseudomonadota</taxon>
        <taxon>Gammaproteobacteria</taxon>
        <taxon>Enterobacterales</taxon>
        <taxon>Pectobacteriaceae</taxon>
        <taxon>Affinibrenneria</taxon>
    </lineage>
</organism>
<evidence type="ECO:0000256" key="15">
    <source>
        <dbReference type="RuleBase" id="RU365096"/>
    </source>
</evidence>
<dbReference type="InterPro" id="IPR004036">
    <property type="entry name" value="Endonuclease-III-like_CS2"/>
</dbReference>
<dbReference type="SUPFAM" id="SSF55811">
    <property type="entry name" value="Nudix"/>
    <property type="match status" value="1"/>
</dbReference>
<dbReference type="Gene3D" id="1.10.340.30">
    <property type="entry name" value="Hypothetical protein, domain 2"/>
    <property type="match status" value="1"/>
</dbReference>
<comment type="caution">
    <text evidence="17">The sequence shown here is derived from an EMBL/GenBank/DDBJ whole genome shotgun (WGS) entry which is preliminary data.</text>
</comment>
<dbReference type="FunFam" id="1.10.1670.10:FF:000002">
    <property type="entry name" value="Adenine DNA glycosylase"/>
    <property type="match status" value="1"/>
</dbReference>
<dbReference type="InterPro" id="IPR044298">
    <property type="entry name" value="MIG/MutY"/>
</dbReference>
<dbReference type="InterPro" id="IPR011257">
    <property type="entry name" value="DNA_glycosylase"/>
</dbReference>
<dbReference type="CDD" id="cd03431">
    <property type="entry name" value="NUDIX_DNA_Glycosylase_C-MutY"/>
    <property type="match status" value="1"/>
</dbReference>
<dbReference type="Gene3D" id="1.10.1670.10">
    <property type="entry name" value="Helix-hairpin-Helix base-excision DNA repair enzymes (C-terminal)"/>
    <property type="match status" value="1"/>
</dbReference>
<evidence type="ECO:0000256" key="13">
    <source>
        <dbReference type="ARBA" id="ARBA00023204"/>
    </source>
</evidence>
<sequence>MMQAPQFAQQVLDWYQRFGRKTLPWQIEKTPYKVWLSEVMLQQTQVSTVIPYFQRFMARFPDVTALADAPLDEVLHLWTGLGYYARARNLHKAARVIADRHQGVFPTRFDDVADLPGVGRSTAGAILSLSLDQHYPILDGNVKRVLARCYTVAGWPGKKDVEKQLWALSEQVTPAAGVSQFNQAMMDLGAMVCTRSRPKCELCPLNNGCLASAAHSWAEYPGKKPKQTLPEKTSWFLLLQNDDKVWLEQRPAVGLWGGLFCFPQFSLRRELELWLQQRGLSTQHLQQLTAFRHTFSHFHLDIVPVWLKLSRPQACMDEGVGLWYNLAQPPSVGLAAPVERLLRQLSRSGESQPTLFDHCAINEEEA</sequence>
<dbReference type="SUPFAM" id="SSF48150">
    <property type="entry name" value="DNA-glycosylase"/>
    <property type="match status" value="1"/>
</dbReference>
<evidence type="ECO:0000256" key="2">
    <source>
        <dbReference type="ARBA" id="ARBA00002933"/>
    </source>
</evidence>
<evidence type="ECO:0000256" key="9">
    <source>
        <dbReference type="ARBA" id="ARBA00022763"/>
    </source>
</evidence>
<dbReference type="OrthoDB" id="9802365at2"/>
<dbReference type="InterPro" id="IPR004035">
    <property type="entry name" value="Endouclease-III_FeS-bd_BS"/>
</dbReference>
<dbReference type="SMART" id="SM00478">
    <property type="entry name" value="ENDO3c"/>
    <property type="match status" value="1"/>
</dbReference>
<dbReference type="GO" id="GO:0035485">
    <property type="term" value="F:adenine/guanine mispair binding"/>
    <property type="evidence" value="ECO:0007669"/>
    <property type="project" value="TreeGrafter"/>
</dbReference>
<evidence type="ECO:0000256" key="10">
    <source>
        <dbReference type="ARBA" id="ARBA00022801"/>
    </source>
</evidence>
<feature type="domain" description="HhH-GPD" evidence="16">
    <location>
        <begin position="40"/>
        <end position="191"/>
    </location>
</feature>
<dbReference type="AlphaFoldDB" id="A0A5J5FXD5"/>
<gene>
    <name evidence="17" type="primary">mutY</name>
    <name evidence="17" type="ORF">FJU30_17850</name>
</gene>
<keyword evidence="8" id="KW-0479">Metal-binding</keyword>
<dbReference type="GO" id="GO:0032357">
    <property type="term" value="F:oxidized purine DNA binding"/>
    <property type="evidence" value="ECO:0007669"/>
    <property type="project" value="TreeGrafter"/>
</dbReference>
<proteinExistence type="inferred from homology"/>
<dbReference type="RefSeq" id="WP_150436338.1">
    <property type="nucleotide sequence ID" value="NZ_VYKJ01000010.1"/>
</dbReference>
<comment type="catalytic activity">
    <reaction evidence="1 15">
        <text>Hydrolyzes free adenine bases from 7,8-dihydro-8-oxoguanine:adenine mismatched double-stranded DNA, leaving an apurinic site.</text>
        <dbReference type="EC" id="3.2.2.31"/>
    </reaction>
</comment>
<comment type="subunit">
    <text evidence="4">Monomer.</text>
</comment>
<evidence type="ECO:0000256" key="3">
    <source>
        <dbReference type="ARBA" id="ARBA00008343"/>
    </source>
</evidence>
<dbReference type="SMART" id="SM00525">
    <property type="entry name" value="FES"/>
    <property type="match status" value="1"/>
</dbReference>
<evidence type="ECO:0000256" key="12">
    <source>
        <dbReference type="ARBA" id="ARBA00023014"/>
    </source>
</evidence>
<dbReference type="PROSITE" id="PS00764">
    <property type="entry name" value="ENDONUCLEASE_III_1"/>
    <property type="match status" value="1"/>
</dbReference>
<dbReference type="GO" id="GO:0046872">
    <property type="term" value="F:metal ion binding"/>
    <property type="evidence" value="ECO:0007669"/>
    <property type="project" value="UniProtKB-UniRule"/>
</dbReference>
<evidence type="ECO:0000256" key="14">
    <source>
        <dbReference type="ARBA" id="ARBA00023295"/>
    </source>
</evidence>
<evidence type="ECO:0000256" key="8">
    <source>
        <dbReference type="ARBA" id="ARBA00022723"/>
    </source>
</evidence>
<evidence type="ECO:0000256" key="5">
    <source>
        <dbReference type="ARBA" id="ARBA00012045"/>
    </source>
</evidence>
<evidence type="ECO:0000256" key="1">
    <source>
        <dbReference type="ARBA" id="ARBA00000843"/>
    </source>
</evidence>
<dbReference type="FunFam" id="1.10.340.30:FF:000002">
    <property type="entry name" value="Adenine DNA glycosylase"/>
    <property type="match status" value="1"/>
</dbReference>
<dbReference type="FunFam" id="3.90.79.10:FF:000028">
    <property type="entry name" value="Adenine DNA glycosylase"/>
    <property type="match status" value="1"/>
</dbReference>
<dbReference type="PANTHER" id="PTHR42944">
    <property type="entry name" value="ADENINE DNA GLYCOSYLASE"/>
    <property type="match status" value="1"/>
</dbReference>
<dbReference type="CDD" id="cd00056">
    <property type="entry name" value="ENDO3c"/>
    <property type="match status" value="1"/>
</dbReference>
<dbReference type="InterPro" id="IPR003265">
    <property type="entry name" value="HhH-GPD_domain"/>
</dbReference>
<keyword evidence="14 15" id="KW-0326">Glycosidase</keyword>
<keyword evidence="7" id="KW-0004">4Fe-4S</keyword>
<dbReference type="InterPro" id="IPR000445">
    <property type="entry name" value="HhH_motif"/>
</dbReference>
<keyword evidence="13" id="KW-0234">DNA repair</keyword>
<dbReference type="Pfam" id="PF00633">
    <property type="entry name" value="HHH"/>
    <property type="match status" value="1"/>
</dbReference>